<gene>
    <name evidence="3" type="ORF">C8D90_101172</name>
</gene>
<name>A0A370R2U2_9GAMM</name>
<dbReference type="PANTHER" id="PTHR31605">
    <property type="entry name" value="GLYCEROL-3-PHOSPHATE O-ACYLTRANSFERASE 1"/>
    <property type="match status" value="1"/>
</dbReference>
<dbReference type="GO" id="GO:0016287">
    <property type="term" value="F:glycerone-phosphate O-acyltransferase activity"/>
    <property type="evidence" value="ECO:0007669"/>
    <property type="project" value="TreeGrafter"/>
</dbReference>
<dbReference type="GO" id="GO:0004366">
    <property type="term" value="F:glycerol-3-phosphate O-acyltransferase activity"/>
    <property type="evidence" value="ECO:0007669"/>
    <property type="project" value="TreeGrafter"/>
</dbReference>
<dbReference type="RefSeq" id="WP_115456528.1">
    <property type="nucleotide sequence ID" value="NZ_QRAP01000001.1"/>
</dbReference>
<dbReference type="Proteomes" id="UP000254848">
    <property type="component" value="Unassembled WGS sequence"/>
</dbReference>
<evidence type="ECO:0000313" key="4">
    <source>
        <dbReference type="Proteomes" id="UP000254848"/>
    </source>
</evidence>
<keyword evidence="3" id="KW-0012">Acyltransferase</keyword>
<feature type="domain" description="Phospholipid/glycerol acyltransferase" evidence="2">
    <location>
        <begin position="55"/>
        <end position="179"/>
    </location>
</feature>
<accession>A0A370R2U2</accession>
<dbReference type="InterPro" id="IPR052744">
    <property type="entry name" value="GPAT/DAPAT"/>
</dbReference>
<keyword evidence="4" id="KW-1185">Reference proteome</keyword>
<comment type="caution">
    <text evidence="3">The sequence shown here is derived from an EMBL/GenBank/DDBJ whole genome shotgun (WGS) entry which is preliminary data.</text>
</comment>
<reference evidence="3 4" key="1">
    <citation type="submission" date="2018-07" db="EMBL/GenBank/DDBJ databases">
        <title>Genomic Encyclopedia of Type Strains, Phase IV (KMG-IV): sequencing the most valuable type-strain genomes for metagenomic binning, comparative biology and taxonomic classification.</title>
        <authorList>
            <person name="Goeker M."/>
        </authorList>
    </citation>
    <scope>NUCLEOTIDE SEQUENCE [LARGE SCALE GENOMIC DNA]</scope>
    <source>
        <strain evidence="3 4">DSM 103736</strain>
    </source>
</reference>
<dbReference type="SUPFAM" id="SSF69593">
    <property type="entry name" value="Glycerol-3-phosphate (1)-acyltransferase"/>
    <property type="match status" value="1"/>
</dbReference>
<evidence type="ECO:0000259" key="2">
    <source>
        <dbReference type="SMART" id="SM00563"/>
    </source>
</evidence>
<dbReference type="OrthoDB" id="9812274at2"/>
<sequence length="362" mass="40674">MENPIPSYLRFTPGKALPHWYRFIARALTGFYYSSIGLVDERGQRVCAPDDGIPTLFLTSHRNGATDGWMFSRVSPRAQFLAAVQLLRSRFLRLLFTGIPVVRDKDRQRYGFSRAQTGNPALHGIAHLKQGGDLIIFPEGTSEWGPAPQPYQPGAVKIIRRLLQEGYALRVIPVGSFYQAPDVFGSRVELMIGAPLALPDRAEKTQDAWEAEITECVREALDRVSVNCADEETLANVQRYARQCRRRGESYAAAFKRVERCAVPVTDVPETMGTIKKAWAWAWQLPFVSTLFPVLLCAWLAGRRADGRNTVTFFRLAGGFAAAMLWQPCLAVAGVIYPWLWLWYCAAYLGWRQRAVWGEGGV</sequence>
<organism evidence="3 4">
    <name type="scientific">Enterobacillus tribolii</name>
    <dbReference type="NCBI Taxonomy" id="1487935"/>
    <lineage>
        <taxon>Bacteria</taxon>
        <taxon>Pseudomonadati</taxon>
        <taxon>Pseudomonadota</taxon>
        <taxon>Gammaproteobacteria</taxon>
        <taxon>Enterobacterales</taxon>
        <taxon>Hafniaceae</taxon>
        <taxon>Enterobacillus</taxon>
    </lineage>
</organism>
<feature type="transmembrane region" description="Helical" evidence="1">
    <location>
        <begin position="278"/>
        <end position="301"/>
    </location>
</feature>
<dbReference type="GO" id="GO:0008654">
    <property type="term" value="P:phospholipid biosynthetic process"/>
    <property type="evidence" value="ECO:0007669"/>
    <property type="project" value="TreeGrafter"/>
</dbReference>
<dbReference type="SMART" id="SM00563">
    <property type="entry name" value="PlsC"/>
    <property type="match status" value="1"/>
</dbReference>
<keyword evidence="1" id="KW-1133">Transmembrane helix</keyword>
<protein>
    <submittedName>
        <fullName evidence="3">1-acyl-sn-glycerol-3-phosphate acyltransferase</fullName>
    </submittedName>
</protein>
<feature type="transmembrane region" description="Helical" evidence="1">
    <location>
        <begin position="313"/>
        <end position="340"/>
    </location>
</feature>
<evidence type="ECO:0000256" key="1">
    <source>
        <dbReference type="SAM" id="Phobius"/>
    </source>
</evidence>
<keyword evidence="1" id="KW-0812">Transmembrane</keyword>
<dbReference type="InterPro" id="IPR002123">
    <property type="entry name" value="Plipid/glycerol_acylTrfase"/>
</dbReference>
<dbReference type="AlphaFoldDB" id="A0A370R2U2"/>
<evidence type="ECO:0000313" key="3">
    <source>
        <dbReference type="EMBL" id="RDK96736.1"/>
    </source>
</evidence>
<keyword evidence="3" id="KW-0808">Transferase</keyword>
<dbReference type="PANTHER" id="PTHR31605:SF0">
    <property type="entry name" value="GLYCEROL-3-PHOSPHATE O-ACYLTRANSFERASE 1"/>
    <property type="match status" value="1"/>
</dbReference>
<keyword evidence="1" id="KW-0472">Membrane</keyword>
<dbReference type="EMBL" id="QRAP01000001">
    <property type="protein sequence ID" value="RDK96736.1"/>
    <property type="molecule type" value="Genomic_DNA"/>
</dbReference>
<proteinExistence type="predicted"/>